<evidence type="ECO:0000256" key="7">
    <source>
        <dbReference type="ARBA" id="ARBA00022882"/>
    </source>
</evidence>
<feature type="transmembrane region" description="Helical" evidence="23">
    <location>
        <begin position="223"/>
        <end position="241"/>
    </location>
</feature>
<evidence type="ECO:0000256" key="15">
    <source>
        <dbReference type="ARBA" id="ARBA00058898"/>
    </source>
</evidence>
<feature type="transmembrane region" description="Helical" evidence="23">
    <location>
        <begin position="421"/>
        <end position="439"/>
    </location>
</feature>
<dbReference type="Proteomes" id="UP000265120">
    <property type="component" value="Chromosome 18"/>
</dbReference>
<comment type="function">
    <text evidence="15">Pore-forming (alpha) subunit of a voltage-gated delayed rectifier. Activates at more negative voltages, exhibits fast prepulse-independent activation kinetics and deactivates much more slowly, but shows no inactivation.</text>
</comment>
<dbReference type="InterPro" id="IPR035965">
    <property type="entry name" value="PAS-like_dom_sf"/>
</dbReference>
<evidence type="ECO:0000256" key="16">
    <source>
        <dbReference type="ARBA" id="ARBA00061598"/>
    </source>
</evidence>
<evidence type="ECO:0000256" key="20">
    <source>
        <dbReference type="ARBA" id="ARBA00082973"/>
    </source>
</evidence>
<dbReference type="CDD" id="cd00038">
    <property type="entry name" value="CAP_ED"/>
    <property type="match status" value="1"/>
</dbReference>
<dbReference type="InParanoid" id="A0A3P8VZQ9"/>
<evidence type="ECO:0000256" key="3">
    <source>
        <dbReference type="ARBA" id="ARBA00022448"/>
    </source>
</evidence>
<comment type="subcellular location">
    <subcellularLocation>
        <location evidence="1">Membrane</location>
        <topology evidence="1">Multi-pass membrane protein</topology>
    </subcellularLocation>
</comment>
<organism evidence="27 28">
    <name type="scientific">Cynoglossus semilaevis</name>
    <name type="common">Tongue sole</name>
    <dbReference type="NCBI Taxonomy" id="244447"/>
    <lineage>
        <taxon>Eukaryota</taxon>
        <taxon>Metazoa</taxon>
        <taxon>Chordata</taxon>
        <taxon>Craniata</taxon>
        <taxon>Vertebrata</taxon>
        <taxon>Euteleostomi</taxon>
        <taxon>Actinopterygii</taxon>
        <taxon>Neopterygii</taxon>
        <taxon>Teleostei</taxon>
        <taxon>Neoteleostei</taxon>
        <taxon>Acanthomorphata</taxon>
        <taxon>Carangaria</taxon>
        <taxon>Pleuronectiformes</taxon>
        <taxon>Pleuronectoidei</taxon>
        <taxon>Cynoglossidae</taxon>
        <taxon>Cynoglossinae</taxon>
        <taxon>Cynoglossus</taxon>
    </lineage>
</organism>
<dbReference type="AlphaFoldDB" id="A0A3P8VZQ9"/>
<keyword evidence="13" id="KW-0407">Ion channel</keyword>
<evidence type="ECO:0000259" key="24">
    <source>
        <dbReference type="PROSITE" id="PS50042"/>
    </source>
</evidence>
<feature type="region of interest" description="Disordered" evidence="22">
    <location>
        <begin position="713"/>
        <end position="825"/>
    </location>
</feature>
<dbReference type="InterPro" id="IPR050818">
    <property type="entry name" value="KCNH_animal-type"/>
</dbReference>
<dbReference type="SMART" id="SM00086">
    <property type="entry name" value="PAC"/>
    <property type="match status" value="1"/>
</dbReference>
<dbReference type="STRING" id="244447.ENSCSEP00000018826"/>
<feature type="domain" description="Cyclic nucleotide-binding" evidence="24">
    <location>
        <begin position="553"/>
        <end position="653"/>
    </location>
</feature>
<dbReference type="SUPFAM" id="SSF51206">
    <property type="entry name" value="cAMP-binding domain-like"/>
    <property type="match status" value="1"/>
</dbReference>
<keyword evidence="7" id="KW-0851">Voltage-gated channel</keyword>
<protein>
    <recommendedName>
        <fullName evidence="17">Voltage-gated delayed rectifier potassium channel KCNH4</fullName>
    </recommendedName>
    <alternativeName>
        <fullName evidence="21">Brain-specific eag-like channel 2</fullName>
    </alternativeName>
    <alternativeName>
        <fullName evidence="19">Ether-a-go-go-like potassium channel 1</fullName>
    </alternativeName>
    <alternativeName>
        <fullName evidence="18">Potassium voltage-gated channel subfamily H member 4</fullName>
    </alternativeName>
    <alternativeName>
        <fullName evidence="20">Voltage-gated potassium channel subunit Kv12.3</fullName>
    </alternativeName>
</protein>
<dbReference type="InterPro" id="IPR018490">
    <property type="entry name" value="cNMP-bd_dom_sf"/>
</dbReference>
<keyword evidence="6" id="KW-0631">Potassium channel</keyword>
<feature type="compositionally biased region" description="Polar residues" evidence="22">
    <location>
        <begin position="756"/>
        <end position="768"/>
    </location>
</feature>
<dbReference type="Pfam" id="PF00027">
    <property type="entry name" value="cNMP_binding"/>
    <property type="match status" value="1"/>
</dbReference>
<keyword evidence="10" id="KW-0406">Ion transport</keyword>
<keyword evidence="4" id="KW-0633">Potassium transport</keyword>
<keyword evidence="12" id="KW-0325">Glycoprotein</keyword>
<dbReference type="InterPro" id="IPR000700">
    <property type="entry name" value="PAS-assoc_C"/>
</dbReference>
<feature type="compositionally biased region" description="Polar residues" evidence="22">
    <location>
        <begin position="732"/>
        <end position="743"/>
    </location>
</feature>
<feature type="compositionally biased region" description="Polar residues" evidence="22">
    <location>
        <begin position="1008"/>
        <end position="1019"/>
    </location>
</feature>
<reference evidence="27" key="3">
    <citation type="submission" date="2025-09" db="UniProtKB">
        <authorList>
            <consortium name="Ensembl"/>
        </authorList>
    </citation>
    <scope>IDENTIFICATION</scope>
</reference>
<keyword evidence="11 23" id="KW-0472">Membrane</keyword>
<evidence type="ECO:0000256" key="2">
    <source>
        <dbReference type="ARBA" id="ARBA00011552"/>
    </source>
</evidence>
<proteinExistence type="inferred from homology"/>
<evidence type="ECO:0000256" key="19">
    <source>
        <dbReference type="ARBA" id="ARBA00076367"/>
    </source>
</evidence>
<keyword evidence="28" id="KW-1185">Reference proteome</keyword>
<feature type="transmembrane region" description="Helical" evidence="23">
    <location>
        <begin position="353"/>
        <end position="376"/>
    </location>
</feature>
<evidence type="ECO:0000259" key="26">
    <source>
        <dbReference type="PROSITE" id="PS50113"/>
    </source>
</evidence>
<dbReference type="SUPFAM" id="SSF81324">
    <property type="entry name" value="Voltage-gated potassium channels"/>
    <property type="match status" value="1"/>
</dbReference>
<evidence type="ECO:0000256" key="9">
    <source>
        <dbReference type="ARBA" id="ARBA00022989"/>
    </source>
</evidence>
<feature type="domain" description="PAS" evidence="25">
    <location>
        <begin position="38"/>
        <end position="90"/>
    </location>
</feature>
<evidence type="ECO:0000256" key="22">
    <source>
        <dbReference type="SAM" id="MobiDB-lite"/>
    </source>
</evidence>
<dbReference type="CDD" id="cd00130">
    <property type="entry name" value="PAS"/>
    <property type="match status" value="1"/>
</dbReference>
<keyword evidence="5 23" id="KW-0812">Transmembrane</keyword>
<dbReference type="InterPro" id="IPR001610">
    <property type="entry name" value="PAC"/>
</dbReference>
<dbReference type="InterPro" id="IPR003938">
    <property type="entry name" value="K_chnl_volt-dep_EAG/ELK/ERG"/>
</dbReference>
<dbReference type="FunFam" id="2.60.120.10:FF:000014">
    <property type="entry name" value="Potassium voltage-gated channel, subfamily H (Eag-related), member 4"/>
    <property type="match status" value="1"/>
</dbReference>
<dbReference type="GeneTree" id="ENSGT00940000156869"/>
<sequence length="1029" mass="114319">MPVMKGLLAPQNTFLDTIATRFDGTHSNFILANAQVSKGFPIVYCSDGFCELTGFSRAEVMQKSCACKFLYGPETSESIILSIDEALEERKEFKDEIMFYKKTVALFWCLLDIVPIKNEKGDVVLFLASFKDITDTKAKVIQEDKKEERRRGRVKTGSQFSSARLRSSTVLYHISGHLHSREKSKIKLNKNVFGDPPALPEYKVADAKKSKFILLHYSMFKAGWDWLILLATFYVAVTVPYNVCFIGDDDDLTRSTTVSDIAVEILFIIDIVFNFRTSYVSKSGQVIFEARQICIHYLTTWFIIDLVAALPFDLLYGFRVSVVSVVHLLKTVRLLRLLRLLQKMDRYSQHGTVVLTLLMSMFALLAHWMACIWYIIGKMEIEANSYNWDIGWLHELGKRLDSPYITLVDGNSTSNGPSIRSVYVASLYFTLSSLTSVGFGNVSANTDAEKIFSICVMLIGALMHALVFGNVTAIIQRMYSRWSQYHTRTKDLKDFIRVHHLSQSLKQRMLEYFQTTWSVNNGIDCNELLKDFPDELRSDITMHLNKEILELSLFASASRGCLRSLSLHTKTSFCTPGEYLLRQGDALQAIFLVCSGSMEVLKEGMVLAILGKGDLIGANVSLDDRVIKTNADVKALTYCDLQCISLKGLYEVLDLYPEYSHQFVQDIQPDLTYNLREGQETHVKAKVTTMALDAQSGVRRNGQVVQGYPSIIEAQGEDGGDGDEEDEEDKATSVSLSSEQNRASKLRDASGKSLLSRPSQKTTGQGLRSSGKKIQEINLANLDPSNLSPRVVDGDEDSEGTESSPAFSFSIPRGFPVTEPTSASASATDMLQISTAELAAKAEETRGQLRHLDQQVSTLGKEVADLGQVMKRMVHLMETLMSSTPPPSLDCKAHFSAGHHSFLPYVTPPQSCPPQTSSVWTDTPVSLPSSPLTTPHQHGAVCNLDSHTHRPLDLDLGYAAIPMQPHMPSLSFSSPEISHHTDRVHSPIRSRVHSPPPQDGGDEGPPQSSLECSPQTGQAQGHLKPAEGL</sequence>
<name>A0A3P8VZQ9_CYNSE</name>
<evidence type="ECO:0000256" key="6">
    <source>
        <dbReference type="ARBA" id="ARBA00022826"/>
    </source>
</evidence>
<dbReference type="Ensembl" id="ENSCSET00000019060.1">
    <property type="protein sequence ID" value="ENSCSEP00000018826.1"/>
    <property type="gene ID" value="ENSCSEG00000012049.1"/>
</dbReference>
<evidence type="ECO:0000256" key="11">
    <source>
        <dbReference type="ARBA" id="ARBA00023136"/>
    </source>
</evidence>
<dbReference type="NCBIfam" id="TIGR00229">
    <property type="entry name" value="sensory_box"/>
    <property type="match status" value="1"/>
</dbReference>
<dbReference type="PRINTS" id="PR01465">
    <property type="entry name" value="ELKCHANNEL"/>
</dbReference>
<keyword evidence="8" id="KW-0630">Potassium</keyword>
<evidence type="ECO:0000256" key="13">
    <source>
        <dbReference type="ARBA" id="ARBA00023303"/>
    </source>
</evidence>
<evidence type="ECO:0000256" key="12">
    <source>
        <dbReference type="ARBA" id="ARBA00023180"/>
    </source>
</evidence>
<evidence type="ECO:0000256" key="10">
    <source>
        <dbReference type="ARBA" id="ARBA00023065"/>
    </source>
</evidence>
<evidence type="ECO:0000256" key="8">
    <source>
        <dbReference type="ARBA" id="ARBA00022958"/>
    </source>
</evidence>
<reference evidence="27" key="2">
    <citation type="submission" date="2025-08" db="UniProtKB">
        <authorList>
            <consortium name="Ensembl"/>
        </authorList>
    </citation>
    <scope>IDENTIFICATION</scope>
</reference>
<dbReference type="Gene3D" id="1.10.287.70">
    <property type="match status" value="1"/>
</dbReference>
<evidence type="ECO:0000259" key="25">
    <source>
        <dbReference type="PROSITE" id="PS50112"/>
    </source>
</evidence>
<dbReference type="Pfam" id="PF13426">
    <property type="entry name" value="PAS_9"/>
    <property type="match status" value="1"/>
</dbReference>
<evidence type="ECO:0000256" key="5">
    <source>
        <dbReference type="ARBA" id="ARBA00022692"/>
    </source>
</evidence>
<feature type="region of interest" description="Disordered" evidence="22">
    <location>
        <begin position="967"/>
        <end position="1029"/>
    </location>
</feature>
<accession>A0A3P8VZQ9</accession>
<dbReference type="GO" id="GO:0034702">
    <property type="term" value="C:monoatomic ion channel complex"/>
    <property type="evidence" value="ECO:0007669"/>
    <property type="project" value="UniProtKB-KW"/>
</dbReference>
<feature type="transmembrane region" description="Helical" evidence="23">
    <location>
        <begin position="451"/>
        <end position="475"/>
    </location>
</feature>
<dbReference type="Gene3D" id="1.10.1200.260">
    <property type="match status" value="1"/>
</dbReference>
<dbReference type="SMART" id="SM00100">
    <property type="entry name" value="cNMP"/>
    <property type="match status" value="1"/>
</dbReference>
<dbReference type="Pfam" id="PF00520">
    <property type="entry name" value="Ion_trans"/>
    <property type="match status" value="1"/>
</dbReference>
<dbReference type="PANTHER" id="PTHR10217">
    <property type="entry name" value="VOLTAGE AND LIGAND GATED POTASSIUM CHANNEL"/>
    <property type="match status" value="1"/>
</dbReference>
<dbReference type="InterPro" id="IPR000014">
    <property type="entry name" value="PAS"/>
</dbReference>
<evidence type="ECO:0000256" key="4">
    <source>
        <dbReference type="ARBA" id="ARBA00022538"/>
    </source>
</evidence>
<keyword evidence="3" id="KW-0813">Transport</keyword>
<keyword evidence="9 23" id="KW-1133">Transmembrane helix</keyword>
<dbReference type="PROSITE" id="PS50112">
    <property type="entry name" value="PAS"/>
    <property type="match status" value="1"/>
</dbReference>
<dbReference type="PRINTS" id="PR01463">
    <property type="entry name" value="EAGCHANLFMLY"/>
</dbReference>
<comment type="subunit">
    <text evidence="2">The potassium channel is probably composed of a homo- or heterotetrameric complex of pore-forming alpha subunits that can associate with modulating beta subunits.</text>
</comment>
<dbReference type="InterPro" id="IPR014710">
    <property type="entry name" value="RmlC-like_jellyroll"/>
</dbReference>
<dbReference type="PROSITE" id="PS50042">
    <property type="entry name" value="CNMP_BINDING_3"/>
    <property type="match status" value="1"/>
</dbReference>
<dbReference type="InterPro" id="IPR000595">
    <property type="entry name" value="cNMP-bd_dom"/>
</dbReference>
<evidence type="ECO:0000256" key="18">
    <source>
        <dbReference type="ARBA" id="ARBA00075970"/>
    </source>
</evidence>
<evidence type="ECO:0000313" key="28">
    <source>
        <dbReference type="Proteomes" id="UP000265120"/>
    </source>
</evidence>
<reference evidence="27 28" key="1">
    <citation type="journal article" date="2014" name="Nat. Genet.">
        <title>Whole-genome sequence of a flatfish provides insights into ZW sex chromosome evolution and adaptation to a benthic lifestyle.</title>
        <authorList>
            <person name="Chen S."/>
            <person name="Zhang G."/>
            <person name="Shao C."/>
            <person name="Huang Q."/>
            <person name="Liu G."/>
            <person name="Zhang P."/>
            <person name="Song W."/>
            <person name="An N."/>
            <person name="Chalopin D."/>
            <person name="Volff J.N."/>
            <person name="Hong Y."/>
            <person name="Li Q."/>
            <person name="Sha Z."/>
            <person name="Zhou H."/>
            <person name="Xie M."/>
            <person name="Yu Q."/>
            <person name="Liu Y."/>
            <person name="Xiang H."/>
            <person name="Wang N."/>
            <person name="Wu K."/>
            <person name="Yang C."/>
            <person name="Zhou Q."/>
            <person name="Liao X."/>
            <person name="Yang L."/>
            <person name="Hu Q."/>
            <person name="Zhang J."/>
            <person name="Meng L."/>
            <person name="Jin L."/>
            <person name="Tian Y."/>
            <person name="Lian J."/>
            <person name="Yang J."/>
            <person name="Miao G."/>
            <person name="Liu S."/>
            <person name="Liang Z."/>
            <person name="Yan F."/>
            <person name="Li Y."/>
            <person name="Sun B."/>
            <person name="Zhang H."/>
            <person name="Zhang J."/>
            <person name="Zhu Y."/>
            <person name="Du M."/>
            <person name="Zhao Y."/>
            <person name="Schartl M."/>
            <person name="Tang Q."/>
            <person name="Wang J."/>
        </authorList>
    </citation>
    <scope>NUCLEOTIDE SEQUENCE</scope>
</reference>
<dbReference type="PROSITE" id="PS50113">
    <property type="entry name" value="PAC"/>
    <property type="match status" value="1"/>
</dbReference>
<comment type="catalytic activity">
    <reaction evidence="14">
        <text>K(+)(in) = K(+)(out)</text>
        <dbReference type="Rhea" id="RHEA:29463"/>
        <dbReference type="ChEBI" id="CHEBI:29103"/>
    </reaction>
</comment>
<evidence type="ECO:0000256" key="14">
    <source>
        <dbReference type="ARBA" id="ARBA00034430"/>
    </source>
</evidence>
<dbReference type="SUPFAM" id="SSF55785">
    <property type="entry name" value="PYP-like sensor domain (PAS domain)"/>
    <property type="match status" value="1"/>
</dbReference>
<dbReference type="GO" id="GO:0005249">
    <property type="term" value="F:voltage-gated potassium channel activity"/>
    <property type="evidence" value="ECO:0007669"/>
    <property type="project" value="InterPro"/>
</dbReference>
<dbReference type="GO" id="GO:0042391">
    <property type="term" value="P:regulation of membrane potential"/>
    <property type="evidence" value="ECO:0007669"/>
    <property type="project" value="TreeGrafter"/>
</dbReference>
<dbReference type="InterPro" id="IPR005821">
    <property type="entry name" value="Ion_trans_dom"/>
</dbReference>
<feature type="compositionally biased region" description="Acidic residues" evidence="22">
    <location>
        <begin position="715"/>
        <end position="729"/>
    </location>
</feature>
<dbReference type="FunFam" id="3.30.450.20:FF:000001">
    <property type="entry name" value="Potassium voltage-gated channel subfamily H member 7"/>
    <property type="match status" value="1"/>
</dbReference>
<dbReference type="FunFam" id="1.10.1200.260:FF:000002">
    <property type="entry name" value="Potassium voltage-gated channel subfamily H member 8"/>
    <property type="match status" value="1"/>
</dbReference>
<evidence type="ECO:0000256" key="23">
    <source>
        <dbReference type="SAM" id="Phobius"/>
    </source>
</evidence>
<feature type="domain" description="PAC" evidence="26">
    <location>
        <begin position="93"/>
        <end position="145"/>
    </location>
</feature>
<evidence type="ECO:0000256" key="17">
    <source>
        <dbReference type="ARBA" id="ARBA00074373"/>
    </source>
</evidence>
<dbReference type="Gene3D" id="3.30.450.20">
    <property type="entry name" value="PAS domain"/>
    <property type="match status" value="1"/>
</dbReference>
<evidence type="ECO:0000256" key="21">
    <source>
        <dbReference type="ARBA" id="ARBA00083198"/>
    </source>
</evidence>
<dbReference type="Gene3D" id="2.60.120.10">
    <property type="entry name" value="Jelly Rolls"/>
    <property type="match status" value="1"/>
</dbReference>
<dbReference type="PANTHER" id="PTHR10217:SF380">
    <property type="entry name" value="POTASSIUM VOLTAGE-GATED CHANNEL SUBFAMILY H MEMBER 8"/>
    <property type="match status" value="1"/>
</dbReference>
<evidence type="ECO:0000313" key="27">
    <source>
        <dbReference type="Ensembl" id="ENSCSEP00000018826.1"/>
    </source>
</evidence>
<evidence type="ECO:0000256" key="1">
    <source>
        <dbReference type="ARBA" id="ARBA00004141"/>
    </source>
</evidence>
<dbReference type="InterPro" id="IPR003950">
    <property type="entry name" value="K_chnl_volt-dep_ELK"/>
</dbReference>
<dbReference type="GO" id="GO:0005886">
    <property type="term" value="C:plasma membrane"/>
    <property type="evidence" value="ECO:0007669"/>
    <property type="project" value="TreeGrafter"/>
</dbReference>
<comment type="similarity">
    <text evidence="16">Belongs to the potassium channel family. H (Eag) (TC 1.A.1.20) subfamily. Kv12.3/KCNH4 sub-subfamily.</text>
</comment>